<dbReference type="PROSITE" id="PS50221">
    <property type="entry name" value="GAIN_B"/>
    <property type="match status" value="1"/>
</dbReference>
<keyword evidence="9" id="KW-1015">Disulfide bond</keyword>
<dbReference type="KEGG" id="tmu:101359782"/>
<keyword evidence="11" id="KW-0325">Glycoprotein</keyword>
<keyword evidence="12" id="KW-0807">Transducer</keyword>
<feature type="transmembrane region" description="Helical" evidence="16">
    <location>
        <begin position="280"/>
        <end position="299"/>
    </location>
</feature>
<feature type="transmembrane region" description="Helical" evidence="16">
    <location>
        <begin position="445"/>
        <end position="467"/>
    </location>
</feature>
<feature type="transmembrane region" description="Helical" evidence="16">
    <location>
        <begin position="250"/>
        <end position="268"/>
    </location>
</feature>
<evidence type="ECO:0000256" key="4">
    <source>
        <dbReference type="ARBA" id="ARBA00022692"/>
    </source>
</evidence>
<dbReference type="InterPro" id="IPR017981">
    <property type="entry name" value="GPCR_2-like_7TM"/>
</dbReference>
<dbReference type="GO" id="GO:0007166">
    <property type="term" value="P:cell surface receptor signaling pathway"/>
    <property type="evidence" value="ECO:0007669"/>
    <property type="project" value="InterPro"/>
</dbReference>
<feature type="domain" description="G-protein coupled receptors family 2 profile 2" evidence="18">
    <location>
        <begin position="240"/>
        <end position="494"/>
    </location>
</feature>
<evidence type="ECO:0000259" key="18">
    <source>
        <dbReference type="PROSITE" id="PS50261"/>
    </source>
</evidence>
<evidence type="ECO:0000256" key="14">
    <source>
        <dbReference type="ARBA" id="ARBA00070211"/>
    </source>
</evidence>
<comment type="similarity">
    <text evidence="2">Belongs to the G-protein coupled receptor 2 family. Adhesion G-protein coupled receptor (ADGR) subfamily.</text>
</comment>
<evidence type="ECO:0000256" key="15">
    <source>
        <dbReference type="ARBA" id="ARBA00083930"/>
    </source>
</evidence>
<dbReference type="InterPro" id="IPR000203">
    <property type="entry name" value="GPS"/>
</dbReference>
<dbReference type="InParanoid" id="A0A2Y9QM65"/>
<dbReference type="PROSITE" id="PS50261">
    <property type="entry name" value="G_PROTEIN_RECEP_F2_4"/>
    <property type="match status" value="1"/>
</dbReference>
<dbReference type="PANTHER" id="PTHR12011:SF285">
    <property type="entry name" value="ADHESION G PROTEIN-COUPLED RECEPTOR G3"/>
    <property type="match status" value="1"/>
</dbReference>
<dbReference type="FunCoup" id="A0A2Y9QM65">
    <property type="interactions" value="254"/>
</dbReference>
<dbReference type="GO" id="GO:0005886">
    <property type="term" value="C:plasma membrane"/>
    <property type="evidence" value="ECO:0007669"/>
    <property type="project" value="UniProtKB-SubCell"/>
</dbReference>
<evidence type="ECO:0000313" key="20">
    <source>
        <dbReference type="RefSeq" id="XP_023582546.1"/>
    </source>
</evidence>
<comment type="subcellular location">
    <subcellularLocation>
        <location evidence="1">Cell membrane</location>
        <topology evidence="1">Multi-pass membrane protein</topology>
    </subcellularLocation>
</comment>
<keyword evidence="3" id="KW-1003">Cell membrane</keyword>
<evidence type="ECO:0000256" key="10">
    <source>
        <dbReference type="ARBA" id="ARBA00023170"/>
    </source>
</evidence>
<evidence type="ECO:0000256" key="16">
    <source>
        <dbReference type="SAM" id="Phobius"/>
    </source>
</evidence>
<evidence type="ECO:0000256" key="8">
    <source>
        <dbReference type="ARBA" id="ARBA00023136"/>
    </source>
</evidence>
<keyword evidence="8 16" id="KW-0472">Membrane</keyword>
<feature type="transmembrane region" description="Helical" evidence="16">
    <location>
        <begin position="473"/>
        <end position="495"/>
    </location>
</feature>
<evidence type="ECO:0000256" key="13">
    <source>
        <dbReference type="ARBA" id="ARBA00066253"/>
    </source>
</evidence>
<dbReference type="Pfam" id="PF01825">
    <property type="entry name" value="GPS"/>
    <property type="match status" value="1"/>
</dbReference>
<feature type="transmembrane region" description="Helical" evidence="16">
    <location>
        <begin position="404"/>
        <end position="424"/>
    </location>
</feature>
<evidence type="ECO:0000256" key="11">
    <source>
        <dbReference type="ARBA" id="ARBA00023180"/>
    </source>
</evidence>
<dbReference type="Gene3D" id="2.60.220.50">
    <property type="match status" value="1"/>
</dbReference>
<dbReference type="PRINTS" id="PR00249">
    <property type="entry name" value="GPCRSECRETIN"/>
</dbReference>
<dbReference type="InterPro" id="IPR057244">
    <property type="entry name" value="GAIN_B"/>
</dbReference>
<evidence type="ECO:0000256" key="1">
    <source>
        <dbReference type="ARBA" id="ARBA00004651"/>
    </source>
</evidence>
<feature type="domain" description="GAIN-B" evidence="17">
    <location>
        <begin position="82"/>
        <end position="234"/>
    </location>
</feature>
<gene>
    <name evidence="20" type="primary">ADGRG3</name>
</gene>
<keyword evidence="6 16" id="KW-1133">Transmembrane helix</keyword>
<dbReference type="Proteomes" id="UP000248480">
    <property type="component" value="Unplaced"/>
</dbReference>
<organism evidence="19 20">
    <name type="scientific">Trichechus manatus latirostris</name>
    <name type="common">Florida manatee</name>
    <dbReference type="NCBI Taxonomy" id="127582"/>
    <lineage>
        <taxon>Eukaryota</taxon>
        <taxon>Metazoa</taxon>
        <taxon>Chordata</taxon>
        <taxon>Craniata</taxon>
        <taxon>Vertebrata</taxon>
        <taxon>Euteleostomi</taxon>
        <taxon>Mammalia</taxon>
        <taxon>Eutheria</taxon>
        <taxon>Afrotheria</taxon>
        <taxon>Sirenia</taxon>
        <taxon>Trichechidae</taxon>
        <taxon>Trichechus</taxon>
    </lineage>
</organism>
<dbReference type="OrthoDB" id="6134459at2759"/>
<dbReference type="FunFam" id="1.20.1070.10:FF:000222">
    <property type="entry name" value="Adhesion G protein-coupled receptor G3"/>
    <property type="match status" value="1"/>
</dbReference>
<name>A0A2Y9QM65_TRIMA</name>
<keyword evidence="19" id="KW-1185">Reference proteome</keyword>
<dbReference type="AlphaFoldDB" id="A0A2Y9QM65"/>
<dbReference type="GO" id="GO:0007189">
    <property type="term" value="P:adenylate cyclase-activating G protein-coupled receptor signaling pathway"/>
    <property type="evidence" value="ECO:0007669"/>
    <property type="project" value="TreeGrafter"/>
</dbReference>
<dbReference type="GeneID" id="101359782"/>
<feature type="transmembrane region" description="Helical" evidence="16">
    <location>
        <begin position="319"/>
        <end position="338"/>
    </location>
</feature>
<proteinExistence type="inferred from homology"/>
<dbReference type="FunFam" id="2.60.220.50:FF:000023">
    <property type="entry name" value="Adhesion G protein-coupled receptor G3"/>
    <property type="match status" value="1"/>
</dbReference>
<evidence type="ECO:0000313" key="19">
    <source>
        <dbReference type="Proteomes" id="UP000248480"/>
    </source>
</evidence>
<accession>A0A2Y9QM65</accession>
<dbReference type="InterPro" id="IPR046338">
    <property type="entry name" value="GAIN_dom_sf"/>
</dbReference>
<evidence type="ECO:0000256" key="7">
    <source>
        <dbReference type="ARBA" id="ARBA00023040"/>
    </source>
</evidence>
<protein>
    <recommendedName>
        <fullName evidence="14">Adhesion G protein-coupled receptor G3</fullName>
    </recommendedName>
    <alternativeName>
        <fullName evidence="15">G-protein coupled receptor 97</fullName>
    </alternativeName>
</protein>
<reference evidence="20" key="1">
    <citation type="submission" date="2025-08" db="UniProtKB">
        <authorList>
            <consortium name="RefSeq"/>
        </authorList>
    </citation>
    <scope>IDENTIFICATION</scope>
</reference>
<keyword evidence="10 20" id="KW-0675">Receptor</keyword>
<evidence type="ECO:0000259" key="17">
    <source>
        <dbReference type="PROSITE" id="PS50221"/>
    </source>
</evidence>
<evidence type="ECO:0000256" key="2">
    <source>
        <dbReference type="ARBA" id="ARBA00007343"/>
    </source>
</evidence>
<comment type="subunit">
    <text evidence="13">Heterodimer of 2 chains generated by proteolytic processing; the large extracellular N-terminal fragment and the membrane-bound C-terminal fragment predominantly remain associated and non-covalently linked. Interacts with PRTN3; this interaction induces the activation of PAR2. Interacts with GNAO1 (when palmitoylated).</text>
</comment>
<dbReference type="SMART" id="SM00303">
    <property type="entry name" value="GPS"/>
    <property type="match status" value="1"/>
</dbReference>
<dbReference type="PANTHER" id="PTHR12011">
    <property type="entry name" value="ADHESION G-PROTEIN COUPLED RECEPTOR"/>
    <property type="match status" value="1"/>
</dbReference>
<evidence type="ECO:0000256" key="3">
    <source>
        <dbReference type="ARBA" id="ARBA00022475"/>
    </source>
</evidence>
<evidence type="ECO:0000256" key="12">
    <source>
        <dbReference type="ARBA" id="ARBA00023224"/>
    </source>
</evidence>
<evidence type="ECO:0000256" key="5">
    <source>
        <dbReference type="ARBA" id="ARBA00022729"/>
    </source>
</evidence>
<dbReference type="GO" id="GO:0004930">
    <property type="term" value="F:G protein-coupled receptor activity"/>
    <property type="evidence" value="ECO:0007669"/>
    <property type="project" value="UniProtKB-KW"/>
</dbReference>
<keyword evidence="4 16" id="KW-0812">Transmembrane</keyword>
<dbReference type="RefSeq" id="XP_023582546.1">
    <property type="nucleotide sequence ID" value="XM_023726778.1"/>
</dbReference>
<keyword evidence="7" id="KW-0297">G-protein coupled receptor</keyword>
<keyword evidence="5" id="KW-0732">Signal</keyword>
<dbReference type="Pfam" id="PF00002">
    <property type="entry name" value="7tm_2"/>
    <property type="match status" value="1"/>
</dbReference>
<dbReference type="InterPro" id="IPR000832">
    <property type="entry name" value="GPCR_2_secretin-like"/>
</dbReference>
<dbReference type="CTD" id="222487"/>
<evidence type="ECO:0000256" key="6">
    <source>
        <dbReference type="ARBA" id="ARBA00022989"/>
    </source>
</evidence>
<sequence>MPRNVCLGVVNSGSYDSFYLNDTAKCFTECTLKDDSCNLKNLQRYWLDYETHLVENSLTEIVNMSFVKTLVQNFSTDTSDDLYFSLTPSQIPRQVRENENKPPDRVRLPRSFFESLRGKRSSVRLAITVLDIGLGNLFKGSRISLEDGSSVLNNHLVGLSVGRMPVTGLAEPLEITFSHQRYPPNMTLSCVFWDATKGDWASKGCSTEHRARRTVCHCDHLTFFTLLLRPILDKATVQVITYISQAGCGASMFFLAFTIVLYTVLRFFRQKLKSEDTPKIHMALSVSLFLLNLVFLISLGNGSQGSDAACWARGAIFHYFLLCTFTWMGLEAFHTYLLAIKVFNTYFGHYFLKLSLVGWGLPALMVIGTGSTNSYGRYTIQDEENRTTLELCWFREKTALYVTVHGYFLIIFLFSATILALVAWKIFTLSSIAAGKEQGTNWKGVLTVLGLSSLMGWTWGLAILTPLGLPTVYIFALLNSLQGVFIFTWVTVLYFPRQSASSSGAAPADQTHSVSPG</sequence>
<dbReference type="InterPro" id="IPR003910">
    <property type="entry name" value="GPR1/GPR3/GPR5"/>
</dbReference>
<dbReference type="PRINTS" id="PR01422">
    <property type="entry name" value="GPR56ORPHANR"/>
</dbReference>
<dbReference type="Gene3D" id="1.20.1070.10">
    <property type="entry name" value="Rhodopsin 7-helix transmembrane proteins"/>
    <property type="match status" value="1"/>
</dbReference>
<evidence type="ECO:0000256" key="9">
    <source>
        <dbReference type="ARBA" id="ARBA00023157"/>
    </source>
</evidence>
<feature type="transmembrane region" description="Helical" evidence="16">
    <location>
        <begin position="350"/>
        <end position="368"/>
    </location>
</feature>